<name>A0A7J8CFH6_ROUAE</name>
<dbReference type="GO" id="GO:0042843">
    <property type="term" value="P:D-xylose catabolic process"/>
    <property type="evidence" value="ECO:0007669"/>
    <property type="project" value="TreeGrafter"/>
</dbReference>
<sequence length="253" mass="27077">MLGDLRVARAEFGKDLKCVPRAMDWAQAGGGLLDLGIYCIQFISMVFGGQKPEKISAVGRRHETGVDDTVTVLLQYPGGVHASFTCSISVELCNTASVSGTKGTAQILSPCWCPTELVMKGEHKEFPLPPAPGQEFNFINGAGMSYEAKHVRECLRKGKGVEDSWAEGWQGKPGEAYGRFLPSGMLPSIGDPSSIRDPSLHQPLKQLLETPSLGTPQGTIYLNVCALWDSGNCSSFGLLGVGTRSPHCPLPQA</sequence>
<dbReference type="AlphaFoldDB" id="A0A7J8CFH6"/>
<reference evidence="4 5" key="1">
    <citation type="journal article" date="2020" name="Nature">
        <title>Six reference-quality genomes reveal evolution of bat adaptations.</title>
        <authorList>
            <person name="Jebb D."/>
            <person name="Huang Z."/>
            <person name="Pippel M."/>
            <person name="Hughes G.M."/>
            <person name="Lavrichenko K."/>
            <person name="Devanna P."/>
            <person name="Winkler S."/>
            <person name="Jermiin L.S."/>
            <person name="Skirmuntt E.C."/>
            <person name="Katzourakis A."/>
            <person name="Burkitt-Gray L."/>
            <person name="Ray D.A."/>
            <person name="Sullivan K.A.M."/>
            <person name="Roscito J.G."/>
            <person name="Kirilenko B.M."/>
            <person name="Davalos L.M."/>
            <person name="Corthals A.P."/>
            <person name="Power M.L."/>
            <person name="Jones G."/>
            <person name="Ransome R.D."/>
            <person name="Dechmann D.K.N."/>
            <person name="Locatelli A.G."/>
            <person name="Puechmaille S.J."/>
            <person name="Fedrigo O."/>
            <person name="Jarvis E.D."/>
            <person name="Hiller M."/>
            <person name="Vernes S.C."/>
            <person name="Myers E.W."/>
            <person name="Teeling E.C."/>
        </authorList>
    </citation>
    <scope>NUCLEOTIDE SEQUENCE [LARGE SCALE GENOMIC DNA]</scope>
    <source>
        <strain evidence="4">MRouAeg1</strain>
        <tissue evidence="4">Muscle</tissue>
    </source>
</reference>
<organism evidence="4 5">
    <name type="scientific">Rousettus aegyptiacus</name>
    <name type="common">Egyptian fruit bat</name>
    <name type="synonym">Pteropus aegyptiacus</name>
    <dbReference type="NCBI Taxonomy" id="9407"/>
    <lineage>
        <taxon>Eukaryota</taxon>
        <taxon>Metazoa</taxon>
        <taxon>Chordata</taxon>
        <taxon>Craniata</taxon>
        <taxon>Vertebrata</taxon>
        <taxon>Euteleostomi</taxon>
        <taxon>Mammalia</taxon>
        <taxon>Eutheria</taxon>
        <taxon>Laurasiatheria</taxon>
        <taxon>Chiroptera</taxon>
        <taxon>Yinpterochiroptera</taxon>
        <taxon>Pteropodoidea</taxon>
        <taxon>Pteropodidae</taxon>
        <taxon>Rousettinae</taxon>
        <taxon>Rousettus</taxon>
    </lineage>
</organism>
<evidence type="ECO:0000313" key="4">
    <source>
        <dbReference type="EMBL" id="KAF6409587.1"/>
    </source>
</evidence>
<dbReference type="InterPro" id="IPR050984">
    <property type="entry name" value="Gfo/Idh/MocA_domain"/>
</dbReference>
<dbReference type="Pfam" id="PF22725">
    <property type="entry name" value="GFO_IDH_MocA_C3"/>
    <property type="match status" value="1"/>
</dbReference>
<protein>
    <submittedName>
        <fullName evidence="4">Dihydrodiol dehydrogenase</fullName>
    </submittedName>
</protein>
<accession>A0A7J8CFH6</accession>
<evidence type="ECO:0000313" key="5">
    <source>
        <dbReference type="Proteomes" id="UP000593571"/>
    </source>
</evidence>
<proteinExistence type="inferred from homology"/>
<dbReference type="InterPro" id="IPR055170">
    <property type="entry name" value="GFO_IDH_MocA-like_dom"/>
</dbReference>
<dbReference type="Proteomes" id="UP000593571">
    <property type="component" value="Unassembled WGS sequence"/>
</dbReference>
<gene>
    <name evidence="4" type="ORF">HJG63_003849</name>
</gene>
<dbReference type="Gene3D" id="3.30.360.10">
    <property type="entry name" value="Dihydrodipicolinate Reductase, domain 2"/>
    <property type="match status" value="1"/>
</dbReference>
<keyword evidence="5" id="KW-1185">Reference proteome</keyword>
<dbReference type="PANTHER" id="PTHR22604">
    <property type="entry name" value="OXIDOREDUCTASES"/>
    <property type="match status" value="1"/>
</dbReference>
<dbReference type="SUPFAM" id="SSF55347">
    <property type="entry name" value="Glyceraldehyde-3-phosphate dehydrogenase-like, C-terminal domain"/>
    <property type="match status" value="1"/>
</dbReference>
<dbReference type="GO" id="GO:0047837">
    <property type="term" value="F:D-xylose 1-dehydrogenase (NADP+) activity"/>
    <property type="evidence" value="ECO:0007669"/>
    <property type="project" value="TreeGrafter"/>
</dbReference>
<dbReference type="PANTHER" id="PTHR22604:SF105">
    <property type="entry name" value="TRANS-1,2-DIHYDROBENZENE-1,2-DIOL DEHYDROGENASE"/>
    <property type="match status" value="1"/>
</dbReference>
<comment type="caution">
    <text evidence="4">The sequence shown here is derived from an EMBL/GenBank/DDBJ whole genome shotgun (WGS) entry which is preliminary data.</text>
</comment>
<comment type="similarity">
    <text evidence="1">Belongs to the Gfo/Idh/MocA family.</text>
</comment>
<feature type="domain" description="GFO/IDH/MocA-like oxidoreductase" evidence="3">
    <location>
        <begin position="2"/>
        <end position="105"/>
    </location>
</feature>
<keyword evidence="2" id="KW-0560">Oxidoreductase</keyword>
<evidence type="ECO:0000256" key="2">
    <source>
        <dbReference type="ARBA" id="ARBA00023002"/>
    </source>
</evidence>
<evidence type="ECO:0000259" key="3">
    <source>
        <dbReference type="Pfam" id="PF22725"/>
    </source>
</evidence>
<evidence type="ECO:0000256" key="1">
    <source>
        <dbReference type="ARBA" id="ARBA00010928"/>
    </source>
</evidence>
<dbReference type="EMBL" id="JACASE010000014">
    <property type="protein sequence ID" value="KAF6409587.1"/>
    <property type="molecule type" value="Genomic_DNA"/>
</dbReference>